<name>A0AAW1EIG2_ZOAVI</name>
<accession>A0AAW1EIG2</accession>
<dbReference type="Proteomes" id="UP001488805">
    <property type="component" value="Unassembled WGS sequence"/>
</dbReference>
<reference evidence="1 2" key="1">
    <citation type="journal article" date="2024" name="Genome Biol. Evol.">
        <title>Chromosome-level genome assembly of the viviparous eelpout Zoarces viviparus.</title>
        <authorList>
            <person name="Fuhrmann N."/>
            <person name="Brasseur M.V."/>
            <person name="Bakowski C.E."/>
            <person name="Podsiadlowski L."/>
            <person name="Prost S."/>
            <person name="Krehenwinkel H."/>
            <person name="Mayer C."/>
        </authorList>
    </citation>
    <scope>NUCLEOTIDE SEQUENCE [LARGE SCALE GENOMIC DNA]</scope>
    <source>
        <strain evidence="1">NO-MEL_2022_Ind0_liver</strain>
    </source>
</reference>
<sequence length="73" mass="8238">MLPPSFLLSSFPMDLQKLRPPARSVRLAWSYSVSTHHPSPIQQHPPAGLQHYQRAPLKWKKRAPAETAQSLGL</sequence>
<evidence type="ECO:0000313" key="2">
    <source>
        <dbReference type="Proteomes" id="UP001488805"/>
    </source>
</evidence>
<proteinExistence type="predicted"/>
<protein>
    <submittedName>
        <fullName evidence="1">Uncharacterized protein</fullName>
    </submittedName>
</protein>
<comment type="caution">
    <text evidence="1">The sequence shown here is derived from an EMBL/GenBank/DDBJ whole genome shotgun (WGS) entry which is preliminary data.</text>
</comment>
<dbReference type="AlphaFoldDB" id="A0AAW1EIG2"/>
<dbReference type="EMBL" id="JBCEZU010000221">
    <property type="protein sequence ID" value="KAK9522364.1"/>
    <property type="molecule type" value="Genomic_DNA"/>
</dbReference>
<gene>
    <name evidence="1" type="ORF">VZT92_018834</name>
</gene>
<organism evidence="1 2">
    <name type="scientific">Zoarces viviparus</name>
    <name type="common">Viviparous eelpout</name>
    <name type="synonym">Blennius viviparus</name>
    <dbReference type="NCBI Taxonomy" id="48416"/>
    <lineage>
        <taxon>Eukaryota</taxon>
        <taxon>Metazoa</taxon>
        <taxon>Chordata</taxon>
        <taxon>Craniata</taxon>
        <taxon>Vertebrata</taxon>
        <taxon>Euteleostomi</taxon>
        <taxon>Actinopterygii</taxon>
        <taxon>Neopterygii</taxon>
        <taxon>Teleostei</taxon>
        <taxon>Neoteleostei</taxon>
        <taxon>Acanthomorphata</taxon>
        <taxon>Eupercaria</taxon>
        <taxon>Perciformes</taxon>
        <taxon>Cottioidei</taxon>
        <taxon>Zoarcales</taxon>
        <taxon>Zoarcidae</taxon>
        <taxon>Zoarcinae</taxon>
        <taxon>Zoarces</taxon>
    </lineage>
</organism>
<keyword evidence="2" id="KW-1185">Reference proteome</keyword>
<evidence type="ECO:0000313" key="1">
    <source>
        <dbReference type="EMBL" id="KAK9522364.1"/>
    </source>
</evidence>